<dbReference type="GO" id="GO:0032040">
    <property type="term" value="C:small-subunit processome"/>
    <property type="evidence" value="ECO:0007669"/>
    <property type="project" value="UniProtKB-ARBA"/>
</dbReference>
<dbReference type="InterPro" id="IPR007034">
    <property type="entry name" value="BMS1_TSR1_C"/>
</dbReference>
<evidence type="ECO:0000256" key="3">
    <source>
        <dbReference type="ARBA" id="ARBA00022553"/>
    </source>
</evidence>
<protein>
    <submittedName>
        <fullName evidence="14">Ribosome biogenesis protein BMS1 homolog</fullName>
    </submittedName>
</protein>
<evidence type="ECO:0000256" key="12">
    <source>
        <dbReference type="SAM" id="MobiDB-lite"/>
    </source>
</evidence>
<dbReference type="FunFam" id="3.40.50.300:FF:000105">
    <property type="entry name" value="BMS1 ribosome biogenesis factor"/>
    <property type="match status" value="1"/>
</dbReference>
<name>T2MCR8_HYDVU</name>
<dbReference type="SMART" id="SM01362">
    <property type="entry name" value="DUF663"/>
    <property type="match status" value="1"/>
</dbReference>
<evidence type="ECO:0000256" key="4">
    <source>
        <dbReference type="ARBA" id="ARBA00022741"/>
    </source>
</evidence>
<dbReference type="InterPro" id="IPR027417">
    <property type="entry name" value="P-loop_NTPase"/>
</dbReference>
<dbReference type="InterPro" id="IPR012948">
    <property type="entry name" value="AARP2CN"/>
</dbReference>
<dbReference type="SMART" id="SM00785">
    <property type="entry name" value="AARP2CN"/>
    <property type="match status" value="1"/>
</dbReference>
<gene>
    <name evidence="14" type="primary">BMS1</name>
</gene>
<keyword evidence="2" id="KW-0690">Ribosome biogenesis</keyword>
<dbReference type="GO" id="GO:0000479">
    <property type="term" value="P:endonucleolytic cleavage of tricistronic rRNA transcript (SSU-rRNA, 5.8S rRNA, LSU-rRNA)"/>
    <property type="evidence" value="ECO:0007669"/>
    <property type="project" value="TreeGrafter"/>
</dbReference>
<dbReference type="CDD" id="cd01882">
    <property type="entry name" value="BMS1"/>
    <property type="match status" value="1"/>
</dbReference>
<keyword evidence="11" id="KW-0175">Coiled coil</keyword>
<comment type="subcellular location">
    <subcellularLocation>
        <location evidence="1">Nucleus</location>
        <location evidence="1">Nucleolus</location>
    </subcellularLocation>
</comment>
<evidence type="ECO:0000256" key="2">
    <source>
        <dbReference type="ARBA" id="ARBA00022517"/>
    </source>
</evidence>
<dbReference type="GO" id="GO:0005524">
    <property type="term" value="F:ATP binding"/>
    <property type="evidence" value="ECO:0007669"/>
    <property type="project" value="UniProtKB-KW"/>
</dbReference>
<feature type="domain" description="Bms1-type G" evidence="13">
    <location>
        <begin position="81"/>
        <end position="246"/>
    </location>
</feature>
<dbReference type="PANTHER" id="PTHR12858:SF2">
    <property type="entry name" value="RIBOSOME BIOGENESIS PROTEIN BMS1 HOMOLOG"/>
    <property type="match status" value="1"/>
</dbReference>
<keyword evidence="7" id="KW-0342">GTP-binding</keyword>
<dbReference type="GO" id="GO:0034511">
    <property type="term" value="F:U3 snoRNA binding"/>
    <property type="evidence" value="ECO:0007669"/>
    <property type="project" value="TreeGrafter"/>
</dbReference>
<dbReference type="InterPro" id="IPR039761">
    <property type="entry name" value="Bms1/Tsr1"/>
</dbReference>
<dbReference type="GO" id="GO:0005654">
    <property type="term" value="C:nucleoplasm"/>
    <property type="evidence" value="ECO:0007669"/>
    <property type="project" value="UniProtKB-ARBA"/>
</dbReference>
<organism evidence="14">
    <name type="scientific">Hydra vulgaris</name>
    <name type="common">Hydra</name>
    <name type="synonym">Hydra attenuata</name>
    <dbReference type="NCBI Taxonomy" id="6087"/>
    <lineage>
        <taxon>Eukaryota</taxon>
        <taxon>Metazoa</taxon>
        <taxon>Cnidaria</taxon>
        <taxon>Hydrozoa</taxon>
        <taxon>Hydroidolina</taxon>
        <taxon>Anthoathecata</taxon>
        <taxon>Aplanulata</taxon>
        <taxon>Hydridae</taxon>
        <taxon>Hydra</taxon>
    </lineage>
</organism>
<dbReference type="GO" id="GO:0000462">
    <property type="term" value="P:maturation of SSU-rRNA from tricistronic rRNA transcript (SSU-rRNA, 5.8S rRNA, LSU-rRNA)"/>
    <property type="evidence" value="ECO:0007669"/>
    <property type="project" value="TreeGrafter"/>
</dbReference>
<evidence type="ECO:0000259" key="13">
    <source>
        <dbReference type="PROSITE" id="PS51714"/>
    </source>
</evidence>
<dbReference type="GO" id="GO:0005525">
    <property type="term" value="F:GTP binding"/>
    <property type="evidence" value="ECO:0007669"/>
    <property type="project" value="UniProtKB-KW"/>
</dbReference>
<feature type="region of interest" description="Disordered" evidence="12">
    <location>
        <begin position="1"/>
        <end position="42"/>
    </location>
</feature>
<dbReference type="GO" id="GO:0030686">
    <property type="term" value="C:90S preribosome"/>
    <property type="evidence" value="ECO:0007669"/>
    <property type="project" value="TreeGrafter"/>
</dbReference>
<evidence type="ECO:0000256" key="8">
    <source>
        <dbReference type="ARBA" id="ARBA00023242"/>
    </source>
</evidence>
<evidence type="ECO:0000256" key="7">
    <source>
        <dbReference type="ARBA" id="ARBA00023134"/>
    </source>
</evidence>
<evidence type="ECO:0000313" key="14">
    <source>
        <dbReference type="EMBL" id="CDG70048.1"/>
    </source>
</evidence>
<dbReference type="EMBL" id="HAAD01003816">
    <property type="protein sequence ID" value="CDG70048.1"/>
    <property type="molecule type" value="mRNA"/>
</dbReference>
<dbReference type="InterPro" id="IPR037875">
    <property type="entry name" value="Bms1_N"/>
</dbReference>
<dbReference type="Pfam" id="PF01926">
    <property type="entry name" value="MMR_HSR1"/>
    <property type="match status" value="1"/>
</dbReference>
<keyword evidence="6" id="KW-0067">ATP-binding</keyword>
<feature type="compositionally biased region" description="Acidic residues" evidence="12">
    <location>
        <begin position="446"/>
        <end position="474"/>
    </location>
</feature>
<reference evidence="14" key="1">
    <citation type="journal article" date="2013" name="Genome Biol. Evol.">
        <title>Punctuated emergences of genetic and phenotypic innovations in eumetazoan, bilaterian, euteleostome, and hominidae ancestors.</title>
        <authorList>
            <person name="Wenger Y."/>
            <person name="Galliot B."/>
        </authorList>
    </citation>
    <scope>NUCLEOTIDE SEQUENCE</scope>
    <source>
        <tissue evidence="14">Whole animals</tissue>
    </source>
</reference>
<dbReference type="AlphaFoldDB" id="T2MCR8"/>
<keyword evidence="3" id="KW-0597">Phosphoprotein</keyword>
<proteinExistence type="evidence at transcript level"/>
<keyword evidence="5" id="KW-0378">Hydrolase</keyword>
<dbReference type="SUPFAM" id="SSF52540">
    <property type="entry name" value="P-loop containing nucleoside triphosphate hydrolases"/>
    <property type="match status" value="1"/>
</dbReference>
<sequence>NPRVKTNMADEQGDQKAHRARQAGRKAEKKKVKRHHPDENRNPKAFAIQSVKKLAKQVHRTLDLETKKFHVPLVDRTSLEPPPIIVAIVGPPKVGKTTLINNLIKSYTREKISNLQGPATVVSGKKRRITFMECNNDINSMIDIAKIADLVLLMIDASFGFEMEIFEFLNIAQVHGFPKIMGVLTHIDLLKKNKSLKKLKKRMKTRFWTEVYQGAKLFYLTNITHGLYPKTEIHNLARFISVMKFRPLLWRSSHPYVLVDRYEDLTNSELIRENSKCDRTVCLYGYMRGAHMKSKAKVHIIGCGDCVFDELHVLAHPCPLPEKLKKRSLTEKERLVYAPMSGVGGIVYDKDAVYIDLGGSKAGQRAALNETDEYEMEGQQENALMSSLYSAKTPIDSKMEFSELNIFKNSKPVRGEEVISDSNWTMPEEQVSLDDSGRVRRKAVFSDEEGEEEDSSESSEEDSCAESNSEDDNDFEPKNKKLKKSTESEENIDFEDESEDESEDEEFQDMQKFESQSDLKKWADLMKKRIGSLGLTKHTDIRTHIYGEVLTSKENEVSDEESDLVAGIFAKKNAKKIANSIFHLEDCSQVKKEKNNNDISDDLIDKIGVLIKDCFVTGKWSAAEDAEQLLNLEDDEDVYGDFEDLETGLVVNSKTAEKDKESEEEDIEKEDNKNQKESESTDKRKEKKKKLKEMFNADYDEGKGPNTYYDDIKNTMTDQAELNRKEFENFDDEVRVQYEGFRAGLYVRIEISGIPSEFITNFDPSYPLIVGGLLSGEDNIGYIQTRFKKHRWHDRILKNRDPIIVSLGWRRFQTIPLYSMQDHNGRLRSLKYTPEHLHCIATMYGPVTPPSTGMLAIQTLSDRTTKFRIVATGVVIDLDKSIQVVKKLKLVGTPLKIYKNTAFIKGMFNSALEVAKFEGASIRTVSGIRGQVKKALKAPPGAFRATFEDKILTSDIVFCRTWYPLTCPKLYHPVQSLLLPKEKRQNWQGMRTVGQLRHDLGLKITQNTDSLYKPIERQDRKFNPLVIPKKLQKDLPFKTKPKNQVKRKQKTYETKRAVVLEPDEKKVVRLMKGIFAANKEKREKEKNKRREQHKKFIDKIKKLEAQRDKKIKEHKKKVFRVLGQEEKRKQKLASRGKKV</sequence>
<keyword evidence="4" id="KW-0547">Nucleotide-binding</keyword>
<dbReference type="PANTHER" id="PTHR12858">
    <property type="entry name" value="RIBOSOME BIOGENESIS PROTEIN"/>
    <property type="match status" value="1"/>
</dbReference>
<dbReference type="Gene3D" id="3.40.50.300">
    <property type="entry name" value="P-loop containing nucleotide triphosphate hydrolases"/>
    <property type="match status" value="1"/>
</dbReference>
<feature type="compositionally biased region" description="Acidic residues" evidence="12">
    <location>
        <begin position="488"/>
        <end position="508"/>
    </location>
</feature>
<evidence type="ECO:0000256" key="5">
    <source>
        <dbReference type="ARBA" id="ARBA00022801"/>
    </source>
</evidence>
<evidence type="ECO:0000256" key="9">
    <source>
        <dbReference type="ARBA" id="ARBA00049117"/>
    </source>
</evidence>
<evidence type="ECO:0000256" key="1">
    <source>
        <dbReference type="ARBA" id="ARBA00004604"/>
    </source>
</evidence>
<dbReference type="OrthoDB" id="5985400at2759"/>
<evidence type="ECO:0000256" key="11">
    <source>
        <dbReference type="SAM" id="Coils"/>
    </source>
</evidence>
<keyword evidence="8" id="KW-0539">Nucleus</keyword>
<dbReference type="PROSITE" id="PS51714">
    <property type="entry name" value="G_BMS1"/>
    <property type="match status" value="1"/>
</dbReference>
<dbReference type="Pfam" id="PF04950">
    <property type="entry name" value="RIBIOP_C"/>
    <property type="match status" value="1"/>
</dbReference>
<feature type="region of interest" description="Disordered" evidence="12">
    <location>
        <begin position="415"/>
        <end position="513"/>
    </location>
</feature>
<dbReference type="InterPro" id="IPR006073">
    <property type="entry name" value="GTP-bd"/>
</dbReference>
<dbReference type="InterPro" id="IPR030387">
    <property type="entry name" value="G_Bms1/Tsr1_dom"/>
</dbReference>
<feature type="compositionally biased region" description="Basic and acidic residues" evidence="12">
    <location>
        <begin position="670"/>
        <end position="684"/>
    </location>
</feature>
<comment type="similarity">
    <text evidence="10">Belongs to the TRAFAC class translation factor GTPase superfamily. Bms1-like GTPase family. BMS1 subfamily.</text>
</comment>
<feature type="non-terminal residue" evidence="14">
    <location>
        <position position="1"/>
    </location>
</feature>
<evidence type="ECO:0000256" key="10">
    <source>
        <dbReference type="ARBA" id="ARBA00061391"/>
    </source>
</evidence>
<evidence type="ECO:0000256" key="6">
    <source>
        <dbReference type="ARBA" id="ARBA00022840"/>
    </source>
</evidence>
<feature type="region of interest" description="Disordered" evidence="12">
    <location>
        <begin position="650"/>
        <end position="689"/>
    </location>
</feature>
<dbReference type="GO" id="GO:0003924">
    <property type="term" value="F:GTPase activity"/>
    <property type="evidence" value="ECO:0007669"/>
    <property type="project" value="TreeGrafter"/>
</dbReference>
<comment type="catalytic activity">
    <reaction evidence="9">
        <text>GTP + H2O = GDP + phosphate + H(+)</text>
        <dbReference type="Rhea" id="RHEA:19669"/>
        <dbReference type="ChEBI" id="CHEBI:15377"/>
        <dbReference type="ChEBI" id="CHEBI:15378"/>
        <dbReference type="ChEBI" id="CHEBI:37565"/>
        <dbReference type="ChEBI" id="CHEBI:43474"/>
        <dbReference type="ChEBI" id="CHEBI:58189"/>
    </reaction>
    <physiologicalReaction direction="left-to-right" evidence="9">
        <dbReference type="Rhea" id="RHEA:19670"/>
    </physiologicalReaction>
</comment>
<dbReference type="Pfam" id="PF08142">
    <property type="entry name" value="AARP2CN"/>
    <property type="match status" value="1"/>
</dbReference>
<feature type="compositionally biased region" description="Basic and acidic residues" evidence="12">
    <location>
        <begin position="475"/>
        <end position="487"/>
    </location>
</feature>
<feature type="coiled-coil region" evidence="11">
    <location>
        <begin position="1086"/>
        <end position="1113"/>
    </location>
</feature>
<accession>T2MCR8</accession>
<feature type="compositionally biased region" description="Basic residues" evidence="12">
    <location>
        <begin position="18"/>
        <end position="35"/>
    </location>
</feature>